<accession>A0A5R9BGW6</accession>
<feature type="compositionally biased region" description="Low complexity" evidence="2">
    <location>
        <begin position="112"/>
        <end position="125"/>
    </location>
</feature>
<organism evidence="4 5">
    <name type="scientific">Nesterenkonia salmonea</name>
    <dbReference type="NCBI Taxonomy" id="1804987"/>
    <lineage>
        <taxon>Bacteria</taxon>
        <taxon>Bacillati</taxon>
        <taxon>Actinomycetota</taxon>
        <taxon>Actinomycetes</taxon>
        <taxon>Micrococcales</taxon>
        <taxon>Micrococcaceae</taxon>
        <taxon>Nesterenkonia</taxon>
    </lineage>
</organism>
<feature type="coiled-coil region" evidence="1">
    <location>
        <begin position="407"/>
        <end position="434"/>
    </location>
</feature>
<dbReference type="NCBIfam" id="TIGR01906">
    <property type="entry name" value="integ_TIGR01906"/>
    <property type="match status" value="1"/>
</dbReference>
<protein>
    <submittedName>
        <fullName evidence="4">TIGR01906 family membrane protein</fullName>
    </submittedName>
</protein>
<dbReference type="AlphaFoldDB" id="A0A5R9BGW6"/>
<keyword evidence="3" id="KW-0472">Membrane</keyword>
<proteinExistence type="predicted"/>
<feature type="compositionally biased region" description="Low complexity" evidence="2">
    <location>
        <begin position="51"/>
        <end position="66"/>
    </location>
</feature>
<keyword evidence="3" id="KW-0812">Transmembrane</keyword>
<dbReference type="EMBL" id="VAVZ01000005">
    <property type="protein sequence ID" value="TLP99509.1"/>
    <property type="molecule type" value="Genomic_DNA"/>
</dbReference>
<feature type="compositionally biased region" description="Basic and acidic residues" evidence="2">
    <location>
        <begin position="35"/>
        <end position="50"/>
    </location>
</feature>
<evidence type="ECO:0000313" key="5">
    <source>
        <dbReference type="Proteomes" id="UP000310458"/>
    </source>
</evidence>
<dbReference type="Pfam" id="PF07314">
    <property type="entry name" value="Lit"/>
    <property type="match status" value="1"/>
</dbReference>
<feature type="transmembrane region" description="Helical" evidence="3">
    <location>
        <begin position="321"/>
        <end position="341"/>
    </location>
</feature>
<name>A0A5R9BGW6_9MICC</name>
<evidence type="ECO:0000256" key="3">
    <source>
        <dbReference type="SAM" id="Phobius"/>
    </source>
</evidence>
<sequence length="435" mass="47786">MSQNPDEPRESTSEEKSFESGLDYGAFASEEPDFPEDHLGEETPPHDDAAAHTSSAPAAGVPAPAGHDSSARDAQPTEVVPPVRSDQAQTRSLSDELDAAPTATSGDRVEAAEAATVSAPAAADEQPTTALPQEQPRQRSSAPAVSPASPVPPRHQRSPEQPAEAPRREQVIAPPNEHELQEEVEKDKRGISRFFTVLIAIFTPLMFIVLALRLVASPVFLMFTYWRPGFPADPGGWELSDRLLYGSYGTDFLLNAANSNYLAQLAPDGEPLFTDAEVSHMLDVKFLLWYAMIIGVGLLLLTLLMALLLRAWRPGGLARGIFAGAWATIGIMVGIAVLAIIDWQLFFTEFHNLFFPQGNWSFPSDSTLIRLYPEQFWIDAGIWVAALLLIFSLIALLVTWPTKRRRARRADRLAEVQERKRTKLEDELNKAAAES</sequence>
<feature type="region of interest" description="Disordered" evidence="2">
    <location>
        <begin position="1"/>
        <end position="185"/>
    </location>
</feature>
<keyword evidence="5" id="KW-1185">Reference proteome</keyword>
<reference evidence="4 5" key="1">
    <citation type="submission" date="2019-05" db="EMBL/GenBank/DDBJ databases">
        <title>Nesterenkonia sp. GY074 isolated from the Southern Atlantic Ocean.</title>
        <authorList>
            <person name="Zhang G."/>
        </authorList>
    </citation>
    <scope>NUCLEOTIDE SEQUENCE [LARGE SCALE GENOMIC DNA]</scope>
    <source>
        <strain evidence="4 5">GY074</strain>
    </source>
</reference>
<feature type="transmembrane region" description="Helical" evidence="3">
    <location>
        <begin position="380"/>
        <end position="400"/>
    </location>
</feature>
<feature type="transmembrane region" description="Helical" evidence="3">
    <location>
        <begin position="287"/>
        <end position="309"/>
    </location>
</feature>
<evidence type="ECO:0000256" key="2">
    <source>
        <dbReference type="SAM" id="MobiDB-lite"/>
    </source>
</evidence>
<keyword evidence="1" id="KW-0175">Coiled coil</keyword>
<evidence type="ECO:0000256" key="1">
    <source>
        <dbReference type="SAM" id="Coils"/>
    </source>
</evidence>
<evidence type="ECO:0000313" key="4">
    <source>
        <dbReference type="EMBL" id="TLP99509.1"/>
    </source>
</evidence>
<dbReference type="OrthoDB" id="4804608at2"/>
<feature type="transmembrane region" description="Helical" evidence="3">
    <location>
        <begin position="194"/>
        <end position="216"/>
    </location>
</feature>
<dbReference type="RefSeq" id="WP_138251976.1">
    <property type="nucleotide sequence ID" value="NZ_VAVZ01000005.1"/>
</dbReference>
<feature type="compositionally biased region" description="Basic and acidic residues" evidence="2">
    <location>
        <begin position="1"/>
        <end position="18"/>
    </location>
</feature>
<gene>
    <name evidence="4" type="ORF">FEF26_02540</name>
</gene>
<keyword evidence="3" id="KW-1133">Transmembrane helix</keyword>
<dbReference type="InterPro" id="IPR010178">
    <property type="entry name" value="Lit"/>
</dbReference>
<feature type="compositionally biased region" description="Basic and acidic residues" evidence="2">
    <location>
        <begin position="165"/>
        <end position="185"/>
    </location>
</feature>
<comment type="caution">
    <text evidence="4">The sequence shown here is derived from an EMBL/GenBank/DDBJ whole genome shotgun (WGS) entry which is preliminary data.</text>
</comment>
<dbReference type="Proteomes" id="UP000310458">
    <property type="component" value="Unassembled WGS sequence"/>
</dbReference>